<dbReference type="InterPro" id="IPR028427">
    <property type="entry name" value="Met_Sox_Rdtase_MsrB"/>
</dbReference>
<evidence type="ECO:0000256" key="3">
    <source>
        <dbReference type="ARBA" id="ARBA00048488"/>
    </source>
</evidence>
<evidence type="ECO:0000256" key="1">
    <source>
        <dbReference type="ARBA" id="ARBA00012499"/>
    </source>
</evidence>
<accession>V5WDZ7</accession>
<evidence type="ECO:0000313" key="7">
    <source>
        <dbReference type="Proteomes" id="UP000018680"/>
    </source>
</evidence>
<gene>
    <name evidence="6" type="ORF">L21SP2_0428</name>
</gene>
<evidence type="ECO:0000256" key="4">
    <source>
        <dbReference type="SAM" id="MobiDB-lite"/>
    </source>
</evidence>
<dbReference type="AlphaFoldDB" id="V5WDZ7"/>
<dbReference type="PANTHER" id="PTHR10173:SF52">
    <property type="entry name" value="METHIONINE-R-SULFOXIDE REDUCTASE B1"/>
    <property type="match status" value="1"/>
</dbReference>
<protein>
    <recommendedName>
        <fullName evidence="1">peptide-methionine (R)-S-oxide reductase</fullName>
        <ecNumber evidence="1">1.8.4.12</ecNumber>
    </recommendedName>
</protein>
<dbReference type="KEGG" id="slr:L21SP2_0428"/>
<name>V5WDZ7_9SPIO</name>
<dbReference type="PROSITE" id="PS51790">
    <property type="entry name" value="MSRB"/>
    <property type="match status" value="1"/>
</dbReference>
<evidence type="ECO:0000256" key="2">
    <source>
        <dbReference type="ARBA" id="ARBA00023002"/>
    </source>
</evidence>
<sequence length="211" mass="23792">MKYPYILNIPVLLMLIVFALQPRQPLEAEGNRETAGGETGELTEEPATGNPERENWPSRIDGIPITQLPEDFEYPVQFSTREWQSRLDSHSFEILREKGTERPWLNEYNGNKEKGTYYSKATGQPLFSSETKYNSRTGWPSFWEPISPDAVHLVPDYSMGMVRVEVVDSLSGSHIGHVFPDGPDPTGLRYCMNSAAMIFVPEGGEPPEVLN</sequence>
<dbReference type="SUPFAM" id="SSF51316">
    <property type="entry name" value="Mss4-like"/>
    <property type="match status" value="1"/>
</dbReference>
<dbReference type="STRING" id="1307761.L21SP2_0428"/>
<dbReference type="PATRIC" id="fig|1307761.3.peg.428"/>
<dbReference type="GO" id="GO:0030091">
    <property type="term" value="P:protein repair"/>
    <property type="evidence" value="ECO:0007669"/>
    <property type="project" value="InterPro"/>
</dbReference>
<evidence type="ECO:0000313" key="6">
    <source>
        <dbReference type="EMBL" id="AHC13860.1"/>
    </source>
</evidence>
<dbReference type="InterPro" id="IPR011057">
    <property type="entry name" value="Mss4-like_sf"/>
</dbReference>
<evidence type="ECO:0000259" key="5">
    <source>
        <dbReference type="PROSITE" id="PS51790"/>
    </source>
</evidence>
<dbReference type="RefSeq" id="WP_024266792.1">
    <property type="nucleotide sequence ID" value="NC_023035.1"/>
</dbReference>
<dbReference type="Gene3D" id="2.170.150.20">
    <property type="entry name" value="Peptide methionine sulfoxide reductase"/>
    <property type="match status" value="1"/>
</dbReference>
<dbReference type="EC" id="1.8.4.12" evidence="1"/>
<dbReference type="InterPro" id="IPR002579">
    <property type="entry name" value="Met_Sox_Rdtase_MsrB_dom"/>
</dbReference>
<dbReference type="HOGENOM" id="CLU_1304157_0_0_12"/>
<dbReference type="NCBIfam" id="TIGR00357">
    <property type="entry name" value="peptide-methionine (R)-S-oxide reductase MsrB"/>
    <property type="match status" value="1"/>
</dbReference>
<keyword evidence="7" id="KW-1185">Reference proteome</keyword>
<dbReference type="EMBL" id="CP006939">
    <property type="protein sequence ID" value="AHC13860.1"/>
    <property type="molecule type" value="Genomic_DNA"/>
</dbReference>
<dbReference type="GO" id="GO:0005737">
    <property type="term" value="C:cytoplasm"/>
    <property type="evidence" value="ECO:0007669"/>
    <property type="project" value="TreeGrafter"/>
</dbReference>
<feature type="region of interest" description="Disordered" evidence="4">
    <location>
        <begin position="27"/>
        <end position="60"/>
    </location>
</feature>
<dbReference type="GO" id="GO:0033743">
    <property type="term" value="F:peptide-methionine (R)-S-oxide reductase activity"/>
    <property type="evidence" value="ECO:0007669"/>
    <property type="project" value="UniProtKB-EC"/>
</dbReference>
<dbReference type="GO" id="GO:0006979">
    <property type="term" value="P:response to oxidative stress"/>
    <property type="evidence" value="ECO:0007669"/>
    <property type="project" value="InterPro"/>
</dbReference>
<feature type="domain" description="MsrB" evidence="5">
    <location>
        <begin position="80"/>
        <end position="202"/>
    </location>
</feature>
<comment type="catalytic activity">
    <reaction evidence="3">
        <text>L-methionyl-[protein] + [thioredoxin]-disulfide + H2O = L-methionyl-(R)-S-oxide-[protein] + [thioredoxin]-dithiol</text>
        <dbReference type="Rhea" id="RHEA:24164"/>
        <dbReference type="Rhea" id="RHEA-COMP:10698"/>
        <dbReference type="Rhea" id="RHEA-COMP:10700"/>
        <dbReference type="Rhea" id="RHEA-COMP:12313"/>
        <dbReference type="Rhea" id="RHEA-COMP:12314"/>
        <dbReference type="ChEBI" id="CHEBI:15377"/>
        <dbReference type="ChEBI" id="CHEBI:16044"/>
        <dbReference type="ChEBI" id="CHEBI:29950"/>
        <dbReference type="ChEBI" id="CHEBI:45764"/>
        <dbReference type="ChEBI" id="CHEBI:50058"/>
        <dbReference type="EC" id="1.8.4.12"/>
    </reaction>
</comment>
<organism evidence="6 7">
    <name type="scientific">Salinispira pacifica</name>
    <dbReference type="NCBI Taxonomy" id="1307761"/>
    <lineage>
        <taxon>Bacteria</taxon>
        <taxon>Pseudomonadati</taxon>
        <taxon>Spirochaetota</taxon>
        <taxon>Spirochaetia</taxon>
        <taxon>Spirochaetales</taxon>
        <taxon>Spirochaetaceae</taxon>
        <taxon>Salinispira</taxon>
    </lineage>
</organism>
<dbReference type="Pfam" id="PF01641">
    <property type="entry name" value="SelR"/>
    <property type="match status" value="1"/>
</dbReference>
<dbReference type="eggNOG" id="COG0229">
    <property type="taxonomic scope" value="Bacteria"/>
</dbReference>
<proteinExistence type="predicted"/>
<keyword evidence="2 6" id="KW-0560">Oxidoreductase</keyword>
<reference evidence="6 7" key="1">
    <citation type="journal article" date="2015" name="Stand. Genomic Sci.">
        <title>Complete genome sequence and description of Salinispira pacifica gen. nov., sp. nov., a novel spirochaete isolated form a hypersaline microbial mat.</title>
        <authorList>
            <person name="Ben Hania W."/>
            <person name="Joseph M."/>
            <person name="Schumann P."/>
            <person name="Bunk B."/>
            <person name="Fiebig A."/>
            <person name="Sproer C."/>
            <person name="Klenk H.P."/>
            <person name="Fardeau M.L."/>
            <person name="Spring S."/>
        </authorList>
    </citation>
    <scope>NUCLEOTIDE SEQUENCE [LARGE SCALE GENOMIC DNA]</scope>
    <source>
        <strain evidence="6 7">L21-RPul-D2</strain>
    </source>
</reference>
<dbReference type="Proteomes" id="UP000018680">
    <property type="component" value="Chromosome"/>
</dbReference>
<dbReference type="PANTHER" id="PTHR10173">
    <property type="entry name" value="METHIONINE SULFOXIDE REDUCTASE"/>
    <property type="match status" value="1"/>
</dbReference>